<dbReference type="InterPro" id="IPR001279">
    <property type="entry name" value="Metallo-B-lactamas"/>
</dbReference>
<dbReference type="PATRIC" id="fig|1440763.5.peg.2413"/>
<dbReference type="KEGG" id="lrz:BJI69_07300"/>
<dbReference type="PANTHER" id="PTHR15032">
    <property type="entry name" value="N-ACYL-PHOSPHATIDYLETHANOLAMINE-HYDROLYZING PHOSPHOLIPASE D"/>
    <property type="match status" value="1"/>
</dbReference>
<dbReference type="OrthoDB" id="9805728at2"/>
<dbReference type="STRING" id="1440763.BJI69_07300"/>
<protein>
    <submittedName>
        <fullName evidence="1">Uncharacterized protein</fullName>
    </submittedName>
</protein>
<dbReference type="Proteomes" id="UP000182987">
    <property type="component" value="Chromosome"/>
</dbReference>
<keyword evidence="2" id="KW-1185">Reference proteome</keyword>
<gene>
    <name evidence="1" type="ORF">BJI69_07300</name>
</gene>
<evidence type="ECO:0000313" key="2">
    <source>
        <dbReference type="Proteomes" id="UP000182987"/>
    </source>
</evidence>
<accession>A0A0G9HB77</accession>
<dbReference type="EMBL" id="CP017480">
    <property type="protein sequence ID" value="APG03733.1"/>
    <property type="molecule type" value="Genomic_DNA"/>
</dbReference>
<dbReference type="RefSeq" id="WP_046968114.1">
    <property type="nucleotide sequence ID" value="NZ_CP017480.1"/>
</dbReference>
<dbReference type="GO" id="GO:0005737">
    <property type="term" value="C:cytoplasm"/>
    <property type="evidence" value="ECO:0007669"/>
    <property type="project" value="TreeGrafter"/>
</dbReference>
<organism evidence="1 2">
    <name type="scientific">Luteibacter rhizovicinus DSM 16549</name>
    <dbReference type="NCBI Taxonomy" id="1440763"/>
    <lineage>
        <taxon>Bacteria</taxon>
        <taxon>Pseudomonadati</taxon>
        <taxon>Pseudomonadota</taxon>
        <taxon>Gammaproteobacteria</taxon>
        <taxon>Lysobacterales</taxon>
        <taxon>Rhodanobacteraceae</taxon>
        <taxon>Luteibacter</taxon>
    </lineage>
</organism>
<sequence length="390" mass="43144">MKRFLRYTLILLALLVAFVAISAWPNIGTLPDAAQTAKDARSPEWRNGKFENPLPMYTNVKGGVLQMLASAPGEEPDAPVPTVDSSAVYRTPPASGLRVTWFGHSSMLIEIDGTNIVVDPLWSERASPFSWLGPKRWYEPPVPIDHLPHIDAVIVSHDHYDHLDRASIQAFNALGVRFIVPLGVGSHLRGWGVPAERITELDWWQDATVGNLRIVSTPSRHASGRLSARSDVTLWTGYALIGDKHRVFYSGDTGFNDTFADVGTKYGPFDVSLIESGQYDAQWPDWHLGPEQAMKVHEEVRGKVLIPVHWGLIKLAHHAWTEPPERILAAAKCSHADVLVPKPGQAVEPTMHPVIPRWWPSQHVATAKEKPIVASTHGDPAQKFDVSTCP</sequence>
<reference evidence="2" key="1">
    <citation type="submission" date="2016-09" db="EMBL/GenBank/DDBJ databases">
        <authorList>
            <person name="Lysoe E."/>
        </authorList>
    </citation>
    <scope>NUCLEOTIDE SEQUENCE [LARGE SCALE GENOMIC DNA]</scope>
    <source>
        <strain evidence="2">LJ96T</strain>
    </source>
</reference>
<dbReference type="Gene3D" id="3.60.15.10">
    <property type="entry name" value="Ribonuclease Z/Hydroxyacylglutathione hydrolase-like"/>
    <property type="match status" value="1"/>
</dbReference>
<dbReference type="InterPro" id="IPR036866">
    <property type="entry name" value="RibonucZ/Hydroxyglut_hydro"/>
</dbReference>
<name>A0A0G9HB77_9GAMM</name>
<dbReference type="SUPFAM" id="SSF56281">
    <property type="entry name" value="Metallo-hydrolase/oxidoreductase"/>
    <property type="match status" value="1"/>
</dbReference>
<dbReference type="PANTHER" id="PTHR15032:SF4">
    <property type="entry name" value="N-ACYL-PHOSPHATIDYLETHANOLAMINE-HYDROLYZING PHOSPHOLIPASE D"/>
    <property type="match status" value="1"/>
</dbReference>
<evidence type="ECO:0000313" key="1">
    <source>
        <dbReference type="EMBL" id="APG03733.1"/>
    </source>
</evidence>
<dbReference type="Pfam" id="PF12706">
    <property type="entry name" value="Lactamase_B_2"/>
    <property type="match status" value="1"/>
</dbReference>
<dbReference type="AlphaFoldDB" id="A0A0G9HB77"/>
<proteinExistence type="predicted"/>